<name>A0AAD7JGJ0_9AGAR</name>
<proteinExistence type="predicted"/>
<dbReference type="Proteomes" id="UP001215280">
    <property type="component" value="Unassembled WGS sequence"/>
</dbReference>
<dbReference type="EMBL" id="JARJLG010000042">
    <property type="protein sequence ID" value="KAJ7762853.1"/>
    <property type="molecule type" value="Genomic_DNA"/>
</dbReference>
<accession>A0AAD7JGJ0</accession>
<protein>
    <submittedName>
        <fullName evidence="1">Uncharacterized protein</fullName>
    </submittedName>
</protein>
<comment type="caution">
    <text evidence="1">The sequence shown here is derived from an EMBL/GenBank/DDBJ whole genome shotgun (WGS) entry which is preliminary data.</text>
</comment>
<evidence type="ECO:0000313" key="1">
    <source>
        <dbReference type="EMBL" id="KAJ7762853.1"/>
    </source>
</evidence>
<evidence type="ECO:0000313" key="2">
    <source>
        <dbReference type="Proteomes" id="UP001215280"/>
    </source>
</evidence>
<reference evidence="1" key="1">
    <citation type="submission" date="2023-03" db="EMBL/GenBank/DDBJ databases">
        <title>Massive genome expansion in bonnet fungi (Mycena s.s.) driven by repeated elements and novel gene families across ecological guilds.</title>
        <authorList>
            <consortium name="Lawrence Berkeley National Laboratory"/>
            <person name="Harder C.B."/>
            <person name="Miyauchi S."/>
            <person name="Viragh M."/>
            <person name="Kuo A."/>
            <person name="Thoen E."/>
            <person name="Andreopoulos B."/>
            <person name="Lu D."/>
            <person name="Skrede I."/>
            <person name="Drula E."/>
            <person name="Henrissat B."/>
            <person name="Morin E."/>
            <person name="Kohler A."/>
            <person name="Barry K."/>
            <person name="LaButti K."/>
            <person name="Morin E."/>
            <person name="Salamov A."/>
            <person name="Lipzen A."/>
            <person name="Mereny Z."/>
            <person name="Hegedus B."/>
            <person name="Baldrian P."/>
            <person name="Stursova M."/>
            <person name="Weitz H."/>
            <person name="Taylor A."/>
            <person name="Grigoriev I.V."/>
            <person name="Nagy L.G."/>
            <person name="Martin F."/>
            <person name="Kauserud H."/>
        </authorList>
    </citation>
    <scope>NUCLEOTIDE SEQUENCE</scope>
    <source>
        <strain evidence="1">CBHHK188m</strain>
    </source>
</reference>
<sequence>MNILSLRAHITDIESLLPIMELVEEYEVMLGALQAYNDRIFDLLLGNITKDEKDILKDDNFGYREWITPLDKAFNKVCAVLTESEWDLCDKLEAHLQTLQDPRNMVQHPRPDRATVKWWLQRMVPEHEDTFLALLDSNLLRIKTTRYDDEADRRLVVAEGEYEGKAQQWAMLEGLRRWKLSGRVDSKLLSTAIHPMTTRTRFAVDMNYIGVNRNGSRLSPSPPSVPANYLHLLLPPQHLDQHLKRKEDADLLCELMPHSPVPHSPAAIRCSALTTRARTAVDMDTGGSVIGTEAPTI</sequence>
<keyword evidence="2" id="KW-1185">Reference proteome</keyword>
<dbReference type="AlphaFoldDB" id="A0AAD7JGJ0"/>
<organism evidence="1 2">
    <name type="scientific">Mycena maculata</name>
    <dbReference type="NCBI Taxonomy" id="230809"/>
    <lineage>
        <taxon>Eukaryota</taxon>
        <taxon>Fungi</taxon>
        <taxon>Dikarya</taxon>
        <taxon>Basidiomycota</taxon>
        <taxon>Agaricomycotina</taxon>
        <taxon>Agaricomycetes</taxon>
        <taxon>Agaricomycetidae</taxon>
        <taxon>Agaricales</taxon>
        <taxon>Marasmiineae</taxon>
        <taxon>Mycenaceae</taxon>
        <taxon>Mycena</taxon>
    </lineage>
</organism>
<gene>
    <name evidence="1" type="ORF">DFH07DRAFT_771067</name>
</gene>